<feature type="transmembrane region" description="Helical" evidence="10">
    <location>
        <begin position="259"/>
        <end position="278"/>
    </location>
</feature>
<keyword evidence="7 10" id="KW-0472">Membrane</keyword>
<evidence type="ECO:0000256" key="10">
    <source>
        <dbReference type="SAM" id="Phobius"/>
    </source>
</evidence>
<feature type="transmembrane region" description="Helical" evidence="10">
    <location>
        <begin position="226"/>
        <end position="247"/>
    </location>
</feature>
<evidence type="ECO:0000256" key="1">
    <source>
        <dbReference type="ARBA" id="ARBA00004128"/>
    </source>
</evidence>
<dbReference type="GO" id="GO:0005774">
    <property type="term" value="C:vacuolar membrane"/>
    <property type="evidence" value="ECO:0007669"/>
    <property type="project" value="UniProtKB-SubCell"/>
</dbReference>
<dbReference type="CDD" id="cd02432">
    <property type="entry name" value="Nodulin-21_like_1"/>
    <property type="match status" value="1"/>
</dbReference>
<dbReference type="EMBL" id="HBFB01015096">
    <property type="protein sequence ID" value="CAD8678410.1"/>
    <property type="molecule type" value="Transcribed_RNA"/>
</dbReference>
<dbReference type="GO" id="GO:0030026">
    <property type="term" value="P:intracellular manganese ion homeostasis"/>
    <property type="evidence" value="ECO:0007669"/>
    <property type="project" value="InterPro"/>
</dbReference>
<evidence type="ECO:0000256" key="4">
    <source>
        <dbReference type="ARBA" id="ARBA00022554"/>
    </source>
</evidence>
<evidence type="ECO:0000256" key="5">
    <source>
        <dbReference type="ARBA" id="ARBA00022692"/>
    </source>
</evidence>
<dbReference type="Pfam" id="PF01988">
    <property type="entry name" value="VIT1"/>
    <property type="match status" value="1"/>
</dbReference>
<keyword evidence="3" id="KW-0406">Ion transport</keyword>
<reference evidence="11" key="1">
    <citation type="submission" date="2021-01" db="EMBL/GenBank/DDBJ databases">
        <authorList>
            <person name="Corre E."/>
            <person name="Pelletier E."/>
            <person name="Niang G."/>
            <person name="Scheremetjew M."/>
            <person name="Finn R."/>
            <person name="Kale V."/>
            <person name="Holt S."/>
            <person name="Cochrane G."/>
            <person name="Meng A."/>
            <person name="Brown T."/>
            <person name="Cohen L."/>
        </authorList>
    </citation>
    <scope>NUCLEOTIDE SEQUENCE</scope>
    <source>
        <strain evidence="11">SAG 11-49</strain>
    </source>
</reference>
<evidence type="ECO:0000256" key="7">
    <source>
        <dbReference type="ARBA" id="ARBA00023136"/>
    </source>
</evidence>
<proteinExistence type="inferred from homology"/>
<comment type="similarity">
    <text evidence="2">Belongs to the CCC1 family.</text>
</comment>
<comment type="subcellular location">
    <subcellularLocation>
        <location evidence="1">Vacuole membrane</location>
        <topology evidence="1">Multi-pass membrane protein</topology>
    </subcellularLocation>
</comment>
<keyword evidence="3" id="KW-0813">Transport</keyword>
<sequence>MSSQADPEAQQPLLPHAHNVHRHSHSPEPCSHVHGHHSHHHSEEDGAHDMDEHVHYSHRAPWLRAFILGANDGLVSVASIMLGIGGGSEELSAMRLAGLAGWIAGALSMACGEYISVAGQRDTEEADIEKERQMQARGPEAQKHELEELTQIYVNRGLSPGLARQVAEELTAVDVIRAHARDELGIDLDDMANPMQAAVVSCAAFTLGALVPLLAGAFLADWQMRVIAVFVASTIGLALFGVTGAALGGARVVIGALRVVIGGWMAMAATYGIGYGFGVSGLS</sequence>
<keyword evidence="4" id="KW-0926">Vacuole</keyword>
<evidence type="ECO:0000256" key="9">
    <source>
        <dbReference type="SAM" id="MobiDB-lite"/>
    </source>
</evidence>
<organism evidence="11">
    <name type="scientific">Chlamydomonas leiostraca</name>
    <dbReference type="NCBI Taxonomy" id="1034604"/>
    <lineage>
        <taxon>Eukaryota</taxon>
        <taxon>Viridiplantae</taxon>
        <taxon>Chlorophyta</taxon>
        <taxon>core chlorophytes</taxon>
        <taxon>Chlorophyceae</taxon>
        <taxon>CS clade</taxon>
        <taxon>Chlamydomonadales</taxon>
        <taxon>Chlamydomonadaceae</taxon>
        <taxon>Chlamydomonas</taxon>
    </lineage>
</organism>
<dbReference type="GO" id="GO:0005384">
    <property type="term" value="F:manganese ion transmembrane transporter activity"/>
    <property type="evidence" value="ECO:0007669"/>
    <property type="project" value="InterPro"/>
</dbReference>
<keyword evidence="5 10" id="KW-0812">Transmembrane</keyword>
<evidence type="ECO:0000256" key="3">
    <source>
        <dbReference type="ARBA" id="ARBA00022496"/>
    </source>
</evidence>
<dbReference type="GO" id="GO:0006826">
    <property type="term" value="P:iron ion transport"/>
    <property type="evidence" value="ECO:0007669"/>
    <property type="project" value="UniProtKB-KW"/>
</dbReference>
<feature type="transmembrane region" description="Helical" evidence="10">
    <location>
        <begin position="197"/>
        <end position="220"/>
    </location>
</feature>
<comment type="catalytic activity">
    <reaction evidence="8">
        <text>Fe(2+)(in) = Fe(2+)(out)</text>
        <dbReference type="Rhea" id="RHEA:28486"/>
        <dbReference type="ChEBI" id="CHEBI:29033"/>
    </reaction>
    <physiologicalReaction direction="left-to-right" evidence="8">
        <dbReference type="Rhea" id="RHEA:28487"/>
    </physiologicalReaction>
</comment>
<evidence type="ECO:0000256" key="2">
    <source>
        <dbReference type="ARBA" id="ARBA00007049"/>
    </source>
</evidence>
<dbReference type="InterPro" id="IPR008217">
    <property type="entry name" value="Ccc1_fam"/>
</dbReference>
<evidence type="ECO:0000313" key="11">
    <source>
        <dbReference type="EMBL" id="CAD8678410.1"/>
    </source>
</evidence>
<name>A0A7S0RIR7_9CHLO</name>
<accession>A0A7S0RIR7</accession>
<evidence type="ECO:0000256" key="8">
    <source>
        <dbReference type="ARBA" id="ARBA00044464"/>
    </source>
</evidence>
<keyword evidence="3" id="KW-0408">Iron</keyword>
<keyword evidence="6 10" id="KW-1133">Transmembrane helix</keyword>
<evidence type="ECO:0000256" key="6">
    <source>
        <dbReference type="ARBA" id="ARBA00022989"/>
    </source>
</evidence>
<protein>
    <submittedName>
        <fullName evidence="11">Uncharacterized protein</fullName>
    </submittedName>
</protein>
<gene>
    <name evidence="11" type="ORF">CLEI1391_LOCUS8506</name>
</gene>
<feature type="region of interest" description="Disordered" evidence="9">
    <location>
        <begin position="19"/>
        <end position="46"/>
    </location>
</feature>
<dbReference type="PANTHER" id="PTHR31851">
    <property type="entry name" value="FE(2+)/MN(2+) TRANSPORTER PCL1"/>
    <property type="match status" value="1"/>
</dbReference>
<dbReference type="AlphaFoldDB" id="A0A7S0RIR7"/>
<keyword evidence="3" id="KW-0410">Iron transport</keyword>